<name>A0A1Q2MDS4_9BACT</name>
<feature type="domain" description="Helix-hairpin-helix DNA-binding motif class 1" evidence="1">
    <location>
        <begin position="88"/>
        <end position="107"/>
    </location>
</feature>
<protein>
    <submittedName>
        <fullName evidence="2">ComE operon protein 1</fullName>
    </submittedName>
</protein>
<dbReference type="Pfam" id="PF12836">
    <property type="entry name" value="HHH_3"/>
    <property type="match status" value="1"/>
</dbReference>
<dbReference type="Proteomes" id="UP000188181">
    <property type="component" value="Chromosome"/>
</dbReference>
<dbReference type="KEGG" id="pbas:SMSP2_01155"/>
<dbReference type="OrthoDB" id="9790239at2"/>
<accession>A0A1Q2MDS4</accession>
<dbReference type="GO" id="GO:0015628">
    <property type="term" value="P:protein secretion by the type II secretion system"/>
    <property type="evidence" value="ECO:0007669"/>
    <property type="project" value="TreeGrafter"/>
</dbReference>
<evidence type="ECO:0000313" key="3">
    <source>
        <dbReference type="Proteomes" id="UP000188181"/>
    </source>
</evidence>
<dbReference type="GO" id="GO:0015627">
    <property type="term" value="C:type II protein secretion system complex"/>
    <property type="evidence" value="ECO:0007669"/>
    <property type="project" value="TreeGrafter"/>
</dbReference>
<dbReference type="PANTHER" id="PTHR21180:SF32">
    <property type="entry name" value="ENDONUCLEASE_EXONUCLEASE_PHOSPHATASE FAMILY DOMAIN-CONTAINING PROTEIN 1"/>
    <property type="match status" value="1"/>
</dbReference>
<dbReference type="InterPro" id="IPR003583">
    <property type="entry name" value="Hlx-hairpin-Hlx_DNA-bd_motif"/>
</dbReference>
<dbReference type="GO" id="GO:0003677">
    <property type="term" value="F:DNA binding"/>
    <property type="evidence" value="ECO:0007669"/>
    <property type="project" value="InterPro"/>
</dbReference>
<dbReference type="SMART" id="SM00278">
    <property type="entry name" value="HhH1"/>
    <property type="match status" value="2"/>
</dbReference>
<dbReference type="Gene3D" id="1.10.150.320">
    <property type="entry name" value="Photosystem II 12 kDa extrinsic protein"/>
    <property type="match status" value="1"/>
</dbReference>
<dbReference type="RefSeq" id="WP_146683032.1">
    <property type="nucleotide sequence ID" value="NZ_CP019646.1"/>
</dbReference>
<dbReference type="STRING" id="1851148.SMSP2_01155"/>
<dbReference type="PANTHER" id="PTHR21180">
    <property type="entry name" value="ENDONUCLEASE/EXONUCLEASE/PHOSPHATASE FAMILY DOMAIN-CONTAINING PROTEIN 1"/>
    <property type="match status" value="1"/>
</dbReference>
<dbReference type="AlphaFoldDB" id="A0A1Q2MDS4"/>
<dbReference type="InterPro" id="IPR010994">
    <property type="entry name" value="RuvA_2-like"/>
</dbReference>
<dbReference type="GO" id="GO:0006281">
    <property type="term" value="P:DNA repair"/>
    <property type="evidence" value="ECO:0007669"/>
    <property type="project" value="InterPro"/>
</dbReference>
<dbReference type="EMBL" id="CP019646">
    <property type="protein sequence ID" value="AQQ70794.1"/>
    <property type="molecule type" value="Genomic_DNA"/>
</dbReference>
<reference evidence="3" key="1">
    <citation type="submission" date="2017-02" db="EMBL/GenBank/DDBJ databases">
        <title>Comparative genomics and description of representatives of a novel lineage of planctomycetes thriving in anoxic sediments.</title>
        <authorList>
            <person name="Spring S."/>
            <person name="Bunk B."/>
            <person name="Sproer C."/>
        </authorList>
    </citation>
    <scope>NUCLEOTIDE SEQUENCE [LARGE SCALE GENOMIC DNA]</scope>
    <source>
        <strain evidence="3">SM-Chi-D1</strain>
    </source>
</reference>
<evidence type="ECO:0000313" key="2">
    <source>
        <dbReference type="EMBL" id="AQQ70794.1"/>
    </source>
</evidence>
<proteinExistence type="predicted"/>
<organism evidence="2 3">
    <name type="scientific">Limihaloglobus sulfuriphilus</name>
    <dbReference type="NCBI Taxonomy" id="1851148"/>
    <lineage>
        <taxon>Bacteria</taxon>
        <taxon>Pseudomonadati</taxon>
        <taxon>Planctomycetota</taxon>
        <taxon>Phycisphaerae</taxon>
        <taxon>Sedimentisphaerales</taxon>
        <taxon>Sedimentisphaeraceae</taxon>
        <taxon>Limihaloglobus</taxon>
    </lineage>
</organism>
<gene>
    <name evidence="2" type="primary">comEA</name>
    <name evidence="2" type="ORF">SMSP2_01155</name>
</gene>
<sequence length="117" mass="12418">MSVAIKGKTITETALLALSAVMFASAAAFFYFPVSDSGPDPEGLSELDINEAGLTQLELIEGIGPATAAAIIKYRDEISETGKFQNADELINVKGIGEVKARTIAEIAAFKARNKRK</sequence>
<evidence type="ECO:0000259" key="1">
    <source>
        <dbReference type="SMART" id="SM00278"/>
    </source>
</evidence>
<feature type="domain" description="Helix-hairpin-helix DNA-binding motif class 1" evidence="1">
    <location>
        <begin position="55"/>
        <end position="74"/>
    </location>
</feature>
<dbReference type="InterPro" id="IPR051675">
    <property type="entry name" value="Endo/Exo/Phosphatase_dom_1"/>
</dbReference>
<dbReference type="SUPFAM" id="SSF47781">
    <property type="entry name" value="RuvA domain 2-like"/>
    <property type="match status" value="1"/>
</dbReference>
<keyword evidence="3" id="KW-1185">Reference proteome</keyword>